<evidence type="ECO:0000313" key="1">
    <source>
        <dbReference type="EMBL" id="MFD2258193.1"/>
    </source>
</evidence>
<sequence>MKNRAFTVGGFLDTVASAIAVSNAVRENRMPRASDLVRLGINPGQFSGIKTYRN</sequence>
<dbReference type="Proteomes" id="UP001597373">
    <property type="component" value="Unassembled WGS sequence"/>
</dbReference>
<keyword evidence="2" id="KW-1185">Reference proteome</keyword>
<proteinExistence type="predicted"/>
<dbReference type="RefSeq" id="WP_345097556.1">
    <property type="nucleotide sequence ID" value="NZ_BAABGS010000002.1"/>
</dbReference>
<name>A0ABW5DAQ6_9HYPH</name>
<organism evidence="1 2">
    <name type="scientific">Chelativorans composti</name>
    <dbReference type="NCBI Taxonomy" id="768533"/>
    <lineage>
        <taxon>Bacteria</taxon>
        <taxon>Pseudomonadati</taxon>
        <taxon>Pseudomonadota</taxon>
        <taxon>Alphaproteobacteria</taxon>
        <taxon>Hyphomicrobiales</taxon>
        <taxon>Phyllobacteriaceae</taxon>
        <taxon>Chelativorans</taxon>
    </lineage>
</organism>
<protein>
    <submittedName>
        <fullName evidence="1">Uncharacterized protein</fullName>
    </submittedName>
</protein>
<accession>A0ABW5DAQ6</accession>
<gene>
    <name evidence="1" type="ORF">ACFSMZ_00220</name>
</gene>
<evidence type="ECO:0000313" key="2">
    <source>
        <dbReference type="Proteomes" id="UP001597373"/>
    </source>
</evidence>
<comment type="caution">
    <text evidence="1">The sequence shown here is derived from an EMBL/GenBank/DDBJ whole genome shotgun (WGS) entry which is preliminary data.</text>
</comment>
<dbReference type="EMBL" id="JBHUIR010000001">
    <property type="protein sequence ID" value="MFD2258193.1"/>
    <property type="molecule type" value="Genomic_DNA"/>
</dbReference>
<reference evidence="2" key="1">
    <citation type="journal article" date="2019" name="Int. J. Syst. Evol. Microbiol.">
        <title>The Global Catalogue of Microorganisms (GCM) 10K type strain sequencing project: providing services to taxonomists for standard genome sequencing and annotation.</title>
        <authorList>
            <consortium name="The Broad Institute Genomics Platform"/>
            <consortium name="The Broad Institute Genome Sequencing Center for Infectious Disease"/>
            <person name="Wu L."/>
            <person name="Ma J."/>
        </authorList>
    </citation>
    <scope>NUCLEOTIDE SEQUENCE [LARGE SCALE GENOMIC DNA]</scope>
    <source>
        <strain evidence="2">KCTC 23707</strain>
    </source>
</reference>